<keyword evidence="2" id="KW-1185">Reference proteome</keyword>
<accession>A0AAE0CB50</accession>
<dbReference type="AlphaFoldDB" id="A0AAE0CB50"/>
<protein>
    <submittedName>
        <fullName evidence="1">Uncharacterized protein</fullName>
    </submittedName>
</protein>
<proteinExistence type="predicted"/>
<dbReference type="Proteomes" id="UP001190700">
    <property type="component" value="Unassembled WGS sequence"/>
</dbReference>
<organism evidence="1 2">
    <name type="scientific">Cymbomonas tetramitiformis</name>
    <dbReference type="NCBI Taxonomy" id="36881"/>
    <lineage>
        <taxon>Eukaryota</taxon>
        <taxon>Viridiplantae</taxon>
        <taxon>Chlorophyta</taxon>
        <taxon>Pyramimonadophyceae</taxon>
        <taxon>Pyramimonadales</taxon>
        <taxon>Pyramimonadaceae</taxon>
        <taxon>Cymbomonas</taxon>
    </lineage>
</organism>
<name>A0AAE0CB50_9CHLO</name>
<evidence type="ECO:0000313" key="1">
    <source>
        <dbReference type="EMBL" id="KAK3251771.1"/>
    </source>
</evidence>
<sequence>MLFSVVQVVRGDLTLADSLQTWKTCENFGDLQFNLTNEVEYDTYFSDEATLRLHNIGNFTGGKIVSEYLKVTAASSPYVSKVTIAASDVGFLGYTDGSKCVFMVYEVVEYELTEYAEYANFTVAVMMKVNYDPELNKVTYVYVYYDEPFLEYFFGKLDTEATSDMICGTLETSCRSTWDSNGLADKDDCLARLGEMNLFTSGTKHEQYFDGYDRGCRMVHSVLAASNSDYCQALSFSEEEGYPMCQESADLPCCATISTGEAIFDEVEFAWFTEMKENYDMSVVDGYKEVTGISF</sequence>
<comment type="caution">
    <text evidence="1">The sequence shown here is derived from an EMBL/GenBank/DDBJ whole genome shotgun (WGS) entry which is preliminary data.</text>
</comment>
<reference evidence="1 2" key="1">
    <citation type="journal article" date="2015" name="Genome Biol. Evol.">
        <title>Comparative Genomics of a Bacterivorous Green Alga Reveals Evolutionary Causalities and Consequences of Phago-Mixotrophic Mode of Nutrition.</title>
        <authorList>
            <person name="Burns J.A."/>
            <person name="Paasch A."/>
            <person name="Narechania A."/>
            <person name="Kim E."/>
        </authorList>
    </citation>
    <scope>NUCLEOTIDE SEQUENCE [LARGE SCALE GENOMIC DNA]</scope>
    <source>
        <strain evidence="1 2">PLY_AMNH</strain>
    </source>
</reference>
<dbReference type="EMBL" id="LGRX02025842">
    <property type="protein sequence ID" value="KAK3251771.1"/>
    <property type="molecule type" value="Genomic_DNA"/>
</dbReference>
<evidence type="ECO:0000313" key="2">
    <source>
        <dbReference type="Proteomes" id="UP001190700"/>
    </source>
</evidence>
<gene>
    <name evidence="1" type="ORF">CYMTET_38898</name>
</gene>